<evidence type="ECO:0000313" key="2">
    <source>
        <dbReference type="EMBL" id="AXG06302.1"/>
    </source>
</evidence>
<organism evidence="2 3">
    <name type="scientific">Haloplanus rubicundus</name>
    <dbReference type="NCBI Taxonomy" id="1547898"/>
    <lineage>
        <taxon>Archaea</taxon>
        <taxon>Methanobacteriati</taxon>
        <taxon>Methanobacteriota</taxon>
        <taxon>Stenosarchaea group</taxon>
        <taxon>Halobacteria</taxon>
        <taxon>Halobacteriales</taxon>
        <taxon>Haloferacaceae</taxon>
        <taxon>Haloplanus</taxon>
    </lineage>
</organism>
<evidence type="ECO:0000313" key="3">
    <source>
        <dbReference type="Proteomes" id="UP000253273"/>
    </source>
</evidence>
<name>A0A345E280_9EURY</name>
<dbReference type="Pfam" id="PF13439">
    <property type="entry name" value="Glyco_transf_4"/>
    <property type="match status" value="1"/>
</dbReference>
<sequence length="390" mass="43857">MSSRSVLLIGYTYPPGGGVGSIRIAKAAKYLPDSWDIHVVTSPQNSDLDQDHQIDIPDDVTIHEVAEWWSSAPKDFDKLRWSPPLTTTVYRLHRTYDFDCIWHTVDPFLPLTAAPLIRRLTNIPYVIDLRDPWKLRPTPTERTPFGKLYDLISRGTEPFVLQTADSITTATKGLTDMYKTAYPDIGEKIHTIRNGYDPDDFEVEDTTSLDEFQIVYPGKITPGMDCEPFFRAVSEIRKSHDVSILHIGHSNDHVQNLAKEVGISNLYTNTGYLDRKSLAKHVHRASVGLALTRDSVQIPTKVYDYIACDTPILGCGPTDGSMAEITDKFEYAWTVPNEVTAITEILEMIAVERPDTLGSGPRSNYTRQRTADQLVDVFEDVIDTGPNLRS</sequence>
<protein>
    <submittedName>
        <fullName evidence="2">Glycosyltransferase</fullName>
    </submittedName>
</protein>
<dbReference type="OrthoDB" id="132546at2157"/>
<gene>
    <name evidence="2" type="ORF">DU500_07550</name>
</gene>
<dbReference type="InterPro" id="IPR028098">
    <property type="entry name" value="Glyco_trans_4-like_N"/>
</dbReference>
<feature type="domain" description="Glycosyltransferase subfamily 4-like N-terminal" evidence="1">
    <location>
        <begin position="24"/>
        <end position="199"/>
    </location>
</feature>
<dbReference type="RefSeq" id="WP_114585441.1">
    <property type="nucleotide sequence ID" value="NZ_CP031150.1"/>
</dbReference>
<keyword evidence="2" id="KW-0808">Transferase</keyword>
<evidence type="ECO:0000259" key="1">
    <source>
        <dbReference type="Pfam" id="PF13439"/>
    </source>
</evidence>
<dbReference type="KEGG" id="haj:DU500_07550"/>
<dbReference type="GO" id="GO:0016740">
    <property type="term" value="F:transferase activity"/>
    <property type="evidence" value="ECO:0007669"/>
    <property type="project" value="UniProtKB-KW"/>
</dbReference>
<dbReference type="PANTHER" id="PTHR12526">
    <property type="entry name" value="GLYCOSYLTRANSFERASE"/>
    <property type="match status" value="1"/>
</dbReference>
<dbReference type="AlphaFoldDB" id="A0A345E280"/>
<proteinExistence type="predicted"/>
<dbReference type="GeneID" id="37283229"/>
<dbReference type="Proteomes" id="UP000253273">
    <property type="component" value="Chromosome"/>
</dbReference>
<reference evidence="2 3" key="1">
    <citation type="submission" date="2018-07" db="EMBL/GenBank/DDBJ databases">
        <title>Genome sequences of Haloplanus sp. CBA1113.</title>
        <authorList>
            <person name="Kim Y.B."/>
            <person name="Roh S.W."/>
        </authorList>
    </citation>
    <scope>NUCLEOTIDE SEQUENCE [LARGE SCALE GENOMIC DNA]</scope>
    <source>
        <strain evidence="2 3">CBA1113</strain>
    </source>
</reference>
<dbReference type="SUPFAM" id="SSF53756">
    <property type="entry name" value="UDP-Glycosyltransferase/glycogen phosphorylase"/>
    <property type="match status" value="1"/>
</dbReference>
<dbReference type="Gene3D" id="3.40.50.2000">
    <property type="entry name" value="Glycogen Phosphorylase B"/>
    <property type="match status" value="2"/>
</dbReference>
<dbReference type="EMBL" id="CP031150">
    <property type="protein sequence ID" value="AXG06302.1"/>
    <property type="molecule type" value="Genomic_DNA"/>
</dbReference>
<accession>A0A345E280</accession>
<keyword evidence="3" id="KW-1185">Reference proteome</keyword>